<comment type="caution">
    <text evidence="10">The sequence shown here is derived from an EMBL/GenBank/DDBJ whole genome shotgun (WGS) entry which is preliminary data.</text>
</comment>
<gene>
    <name evidence="10" type="ORF">Tco_0772599</name>
</gene>
<dbReference type="InterPro" id="IPR036875">
    <property type="entry name" value="Znf_CCHC_sf"/>
</dbReference>
<dbReference type="SUPFAM" id="SSF53098">
    <property type="entry name" value="Ribonuclease H-like"/>
    <property type="match status" value="1"/>
</dbReference>
<dbReference type="InterPro" id="IPR039537">
    <property type="entry name" value="Retrotran_Ty1/copia-like"/>
</dbReference>
<evidence type="ECO:0000313" key="11">
    <source>
        <dbReference type="Proteomes" id="UP001151760"/>
    </source>
</evidence>
<reference evidence="10" key="2">
    <citation type="submission" date="2022-01" db="EMBL/GenBank/DDBJ databases">
        <authorList>
            <person name="Yamashiro T."/>
            <person name="Shiraishi A."/>
            <person name="Satake H."/>
            <person name="Nakayama K."/>
        </authorList>
    </citation>
    <scope>NUCLEOTIDE SEQUENCE</scope>
</reference>
<feature type="coiled-coil region" evidence="6">
    <location>
        <begin position="541"/>
        <end position="575"/>
    </location>
</feature>
<keyword evidence="2" id="KW-0479">Metal-binding</keyword>
<dbReference type="SUPFAM" id="SSF56672">
    <property type="entry name" value="DNA/RNA polymerases"/>
    <property type="match status" value="1"/>
</dbReference>
<dbReference type="InterPro" id="IPR025724">
    <property type="entry name" value="GAG-pre-integrase_dom"/>
</dbReference>
<dbReference type="PROSITE" id="PS50158">
    <property type="entry name" value="ZF_CCHC"/>
    <property type="match status" value="1"/>
</dbReference>
<feature type="domain" description="Integrase catalytic" evidence="9">
    <location>
        <begin position="1004"/>
        <end position="1122"/>
    </location>
</feature>
<evidence type="ECO:0000256" key="5">
    <source>
        <dbReference type="PROSITE-ProRule" id="PRU00047"/>
    </source>
</evidence>
<evidence type="ECO:0000259" key="8">
    <source>
        <dbReference type="PROSITE" id="PS50158"/>
    </source>
</evidence>
<feature type="compositionally biased region" description="Polar residues" evidence="7">
    <location>
        <begin position="801"/>
        <end position="814"/>
    </location>
</feature>
<dbReference type="Pfam" id="PF13976">
    <property type="entry name" value="gag_pre-integrs"/>
    <property type="match status" value="1"/>
</dbReference>
<keyword evidence="3" id="KW-0064">Aspartyl protease</keyword>
<evidence type="ECO:0000256" key="2">
    <source>
        <dbReference type="ARBA" id="ARBA00022723"/>
    </source>
</evidence>
<feature type="domain" description="CCHC-type" evidence="8">
    <location>
        <begin position="107"/>
        <end position="123"/>
    </location>
</feature>
<evidence type="ECO:0000256" key="3">
    <source>
        <dbReference type="ARBA" id="ARBA00022750"/>
    </source>
</evidence>
<sequence length="1759" mass="200430">MLAIPHLSQVSSMAEIDSKEAQMKLKAGICFRTYLTQQAHLAFVSTKKHRRERNQATVQDSRVVVQNVQGRQNRGQGNNAPGAGIAGYGGAQNRVGNTNPGQARQVKCYNCNGISHIARNCTQPKGLQNSKYFNDKMLLMQAQENGVALDEEQLLFITDYVHGYLSSADPVYDEAGPSYDLDILSEVHDHDHYQDAVCEHHEEHEMHDDVQPNYVVVSHANYTSDSNMILYDQYVKDNAVPVVQSNVSSVPNDAYMMIFNDMHEPHTQSVSNTTRNTVVDNSLTAELATYKEQVEMYERRARFELTEREQKIDEQLRIVITDHNIKEENLKNKLHSVKMQLASTSNHNKSMVEEVTSLKKDFKQKENKYLEEFLDMKALKEKVKDKLYKQDQSLQTVHMLCKPKPYYNEQNKDLIKMKEEALKKQTTASRPIKALMVYPLNTPATLVPRVLPAKSQGSQKGKGVLNKPRNVTSPRKHDEIERKNLLIANDNLIADCLSKEVFYIAMNYALTLKYQNLKERFGNDPSPLARDTPDFDSVFVIEKMKASIQGKDNAIKKLRMQISQLTETRSEADQNEKFKQRYKELYDSIKITRAKHIEQTTALLTENENLKAQIHENLKYNTMVFVKPRVFAPGRYVIDVEPIPPHNRNDMEIHLHYLKHLKKSVETLCEIVEEAKVERPLDRSLASTSLYTKHSQELLEYAIGTCPKDFNQQDKKYAPTPLIRKKQVTFEDQCDTSNSNIHKHVEQLNTQKTNVLVPLSTGLNCCTNASGSQPRSNTKKNRISPAKGVNKKKVEKHPRINKSNLRTTNRVDSGSSSKHTVVQIVLWYLDSGCSKHMMRDRSRLWNFVKKFIGTVRFRNDHFGAIMGYGDYLIGDSVISTVYYVEGLGHNLFSVGQFCDSYLEVAFRKHSCYVRDTDGVKLIKGSRDSNLYTISVEDMMKSCPICMLSKASKNKSWLWHRRLNHLNFGTINDLARKDLVRGLPRLKFEKYHLCSACQLRKSKKHTHKPKTKNTNLEVFNTLHMDLCGPMRVQTINGKKYILVIVDDYSWFTWVKFLRSKDETSEVVIKFLNQIQVGLKKTIRYICTDNGTEFVNKDLTAYYERVGIFHQKTVPRTPQHNGVLVHDKKPDLTFFRVVGALCYPTNDSEDLGKLQPTADIGIFVGYAPIRKGTGPASTFLTPGQISSGLVPNPVPAAPYVPPTNKELEILFQPMFDEYLEPPRVERPVPPAPAIPIPATSAGTPSSTTIDQDAPSPSYSSSSLALLSLSLHQGVAAESTFMKDNPFPPVDNDPFVNVFAPEPSSKASSSRDLSSAESPYPVSTRKQLVIDALWCLYNSVLSKVKPKNFKSTITEDCWFQAMQDEIHEFDRLQVWELVPQPDCVMIIALKWIYKVKLDEHGDVLKNKASKNMTIYQMDVKTTFLNGELKEEVYVSQPDGFVYPDHPTHVYRLKKALYGFKQASRAWYDTLSRFLLDNKFSKGAVDPTLFTRKIGKHILLVQIYVDDIIFASIDPKACDIFIPTIKSSKFQMSMMRQMMDSCDPVDTPMVDRLKPDEDPLGIPVDQTRFRSMVGSLMYLTARRPDLVFAVCMCARILSPFPPILQSLPSISQSFELQSWPFDQVVDTKDVPACHSIDVTFVLLLKEFALAKKVHRSILQRKDHEFGAKKKDISENRASRNFDLMIVKWCLLKITLQAPPRSSIFKKRLITADQASVFMEMMFVHISSGLVLHQMTSDHNRSELEIQDHSNEQSSSKLVPKVVP</sequence>
<keyword evidence="6" id="KW-0175">Coiled coil</keyword>
<evidence type="ECO:0000256" key="7">
    <source>
        <dbReference type="SAM" id="MobiDB-lite"/>
    </source>
</evidence>
<dbReference type="SUPFAM" id="SSF57756">
    <property type="entry name" value="Retrovirus zinc finger-like domains"/>
    <property type="match status" value="1"/>
</dbReference>
<protein>
    <submittedName>
        <fullName evidence="10">Retrovirus-related pol polyprotein from transposon TNT 1-94</fullName>
    </submittedName>
</protein>
<keyword evidence="4" id="KW-0378">Hydrolase</keyword>
<dbReference type="PROSITE" id="PS50994">
    <property type="entry name" value="INTEGRASE"/>
    <property type="match status" value="1"/>
</dbReference>
<feature type="compositionally biased region" description="Basic and acidic residues" evidence="7">
    <location>
        <begin position="1736"/>
        <end position="1746"/>
    </location>
</feature>
<evidence type="ECO:0000256" key="6">
    <source>
        <dbReference type="SAM" id="Coils"/>
    </source>
</evidence>
<feature type="compositionally biased region" description="Basic residues" evidence="7">
    <location>
        <begin position="789"/>
        <end position="800"/>
    </location>
</feature>
<feature type="region of interest" description="Disordered" evidence="7">
    <location>
        <begin position="1736"/>
        <end position="1759"/>
    </location>
</feature>
<evidence type="ECO:0000256" key="4">
    <source>
        <dbReference type="ARBA" id="ARBA00022801"/>
    </source>
</evidence>
<feature type="region of interest" description="Disordered" evidence="7">
    <location>
        <begin position="768"/>
        <end position="814"/>
    </location>
</feature>
<dbReference type="Pfam" id="PF00665">
    <property type="entry name" value="rve"/>
    <property type="match status" value="1"/>
</dbReference>
<dbReference type="EMBL" id="BQNB010011391">
    <property type="protein sequence ID" value="GJS89963.1"/>
    <property type="molecule type" value="Genomic_DNA"/>
</dbReference>
<feature type="compositionally biased region" description="Low complexity" evidence="7">
    <location>
        <begin position="1234"/>
        <end position="1254"/>
    </location>
</feature>
<evidence type="ECO:0000256" key="1">
    <source>
        <dbReference type="ARBA" id="ARBA00022670"/>
    </source>
</evidence>
<feature type="region of interest" description="Disordered" evidence="7">
    <location>
        <begin position="455"/>
        <end position="477"/>
    </location>
</feature>
<proteinExistence type="predicted"/>
<reference evidence="10" key="1">
    <citation type="journal article" date="2022" name="Int. J. Mol. Sci.">
        <title>Draft Genome of Tanacetum Coccineum: Genomic Comparison of Closely Related Tanacetum-Family Plants.</title>
        <authorList>
            <person name="Yamashiro T."/>
            <person name="Shiraishi A."/>
            <person name="Nakayama K."/>
            <person name="Satake H."/>
        </authorList>
    </citation>
    <scope>NUCLEOTIDE SEQUENCE</scope>
</reference>
<organism evidence="10 11">
    <name type="scientific">Tanacetum coccineum</name>
    <dbReference type="NCBI Taxonomy" id="301880"/>
    <lineage>
        <taxon>Eukaryota</taxon>
        <taxon>Viridiplantae</taxon>
        <taxon>Streptophyta</taxon>
        <taxon>Embryophyta</taxon>
        <taxon>Tracheophyta</taxon>
        <taxon>Spermatophyta</taxon>
        <taxon>Magnoliopsida</taxon>
        <taxon>eudicotyledons</taxon>
        <taxon>Gunneridae</taxon>
        <taxon>Pentapetalae</taxon>
        <taxon>asterids</taxon>
        <taxon>campanulids</taxon>
        <taxon>Asterales</taxon>
        <taxon>Asteraceae</taxon>
        <taxon>Asteroideae</taxon>
        <taxon>Anthemideae</taxon>
        <taxon>Anthemidinae</taxon>
        <taxon>Tanacetum</taxon>
    </lineage>
</organism>
<dbReference type="PANTHER" id="PTHR42648:SF18">
    <property type="entry name" value="RETROTRANSPOSON, UNCLASSIFIED-LIKE PROTEIN"/>
    <property type="match status" value="1"/>
</dbReference>
<keyword evidence="11" id="KW-1185">Reference proteome</keyword>
<dbReference type="InterPro" id="IPR054722">
    <property type="entry name" value="PolX-like_BBD"/>
</dbReference>
<accession>A0ABQ4ZME2</accession>
<dbReference type="InterPro" id="IPR001584">
    <property type="entry name" value="Integrase_cat-core"/>
</dbReference>
<dbReference type="SMART" id="SM00343">
    <property type="entry name" value="ZnF_C2HC"/>
    <property type="match status" value="1"/>
</dbReference>
<dbReference type="Gene3D" id="4.10.60.10">
    <property type="entry name" value="Zinc finger, CCHC-type"/>
    <property type="match status" value="1"/>
</dbReference>
<dbReference type="Pfam" id="PF22936">
    <property type="entry name" value="Pol_BBD"/>
    <property type="match status" value="1"/>
</dbReference>
<evidence type="ECO:0000313" key="10">
    <source>
        <dbReference type="EMBL" id="GJS89963.1"/>
    </source>
</evidence>
<dbReference type="Proteomes" id="UP001151760">
    <property type="component" value="Unassembled WGS sequence"/>
</dbReference>
<dbReference type="InterPro" id="IPR012337">
    <property type="entry name" value="RNaseH-like_sf"/>
</dbReference>
<dbReference type="Gene3D" id="3.30.420.10">
    <property type="entry name" value="Ribonuclease H-like superfamily/Ribonuclease H"/>
    <property type="match status" value="1"/>
</dbReference>
<dbReference type="PANTHER" id="PTHR42648">
    <property type="entry name" value="TRANSPOSASE, PUTATIVE-RELATED"/>
    <property type="match status" value="1"/>
</dbReference>
<feature type="region of interest" description="Disordered" evidence="7">
    <location>
        <begin position="1220"/>
        <end position="1254"/>
    </location>
</feature>
<evidence type="ECO:0000259" key="9">
    <source>
        <dbReference type="PROSITE" id="PS50994"/>
    </source>
</evidence>
<dbReference type="InterPro" id="IPR001878">
    <property type="entry name" value="Znf_CCHC"/>
</dbReference>
<dbReference type="Pfam" id="PF07727">
    <property type="entry name" value="RVT_2"/>
    <property type="match status" value="1"/>
</dbReference>
<keyword evidence="5" id="KW-0862">Zinc</keyword>
<dbReference type="InterPro" id="IPR013103">
    <property type="entry name" value="RVT_2"/>
</dbReference>
<dbReference type="InterPro" id="IPR043502">
    <property type="entry name" value="DNA/RNA_pol_sf"/>
</dbReference>
<keyword evidence="1" id="KW-0645">Protease</keyword>
<name>A0ABQ4ZME2_9ASTR</name>
<keyword evidence="5" id="KW-0863">Zinc-finger</keyword>
<dbReference type="InterPro" id="IPR036397">
    <property type="entry name" value="RNaseH_sf"/>
</dbReference>